<accession>A0ABD3Q3X7</accession>
<evidence type="ECO:0000256" key="1">
    <source>
        <dbReference type="SAM" id="MobiDB-lite"/>
    </source>
</evidence>
<feature type="region of interest" description="Disordered" evidence="1">
    <location>
        <begin position="75"/>
        <end position="103"/>
    </location>
</feature>
<dbReference type="EMBL" id="JABMIG020000076">
    <property type="protein sequence ID" value="KAL3794905.1"/>
    <property type="molecule type" value="Genomic_DNA"/>
</dbReference>
<keyword evidence="3" id="KW-1185">Reference proteome</keyword>
<gene>
    <name evidence="2" type="ORF">HJC23_004282</name>
</gene>
<comment type="caution">
    <text evidence="2">The sequence shown here is derived from an EMBL/GenBank/DDBJ whole genome shotgun (WGS) entry which is preliminary data.</text>
</comment>
<evidence type="ECO:0000313" key="3">
    <source>
        <dbReference type="Proteomes" id="UP001516023"/>
    </source>
</evidence>
<dbReference type="AlphaFoldDB" id="A0ABD3Q3X7"/>
<sequence length="103" mass="11267">MLGQIACHLTHEARKLKPGDIIKLDLFTELMHRIGNSAGMPGVVIINYSRVGYASLPVEINSPLVCSGAYHNGTTPSTATKPTIENEANLQRDITNPEYTFKN</sequence>
<reference evidence="2 3" key="1">
    <citation type="journal article" date="2020" name="G3 (Bethesda)">
        <title>Improved Reference Genome for Cyclotella cryptica CCMP332, a Model for Cell Wall Morphogenesis, Salinity Adaptation, and Lipid Production in Diatoms (Bacillariophyta).</title>
        <authorList>
            <person name="Roberts W.R."/>
            <person name="Downey K.M."/>
            <person name="Ruck E.C."/>
            <person name="Traller J.C."/>
            <person name="Alverson A.J."/>
        </authorList>
    </citation>
    <scope>NUCLEOTIDE SEQUENCE [LARGE SCALE GENOMIC DNA]</scope>
    <source>
        <strain evidence="2 3">CCMP332</strain>
    </source>
</reference>
<organism evidence="2 3">
    <name type="scientific">Cyclotella cryptica</name>
    <dbReference type="NCBI Taxonomy" id="29204"/>
    <lineage>
        <taxon>Eukaryota</taxon>
        <taxon>Sar</taxon>
        <taxon>Stramenopiles</taxon>
        <taxon>Ochrophyta</taxon>
        <taxon>Bacillariophyta</taxon>
        <taxon>Coscinodiscophyceae</taxon>
        <taxon>Thalassiosirophycidae</taxon>
        <taxon>Stephanodiscales</taxon>
        <taxon>Stephanodiscaceae</taxon>
        <taxon>Cyclotella</taxon>
    </lineage>
</organism>
<proteinExistence type="predicted"/>
<dbReference type="Proteomes" id="UP001516023">
    <property type="component" value="Unassembled WGS sequence"/>
</dbReference>
<protein>
    <submittedName>
        <fullName evidence="2">Uncharacterized protein</fullName>
    </submittedName>
</protein>
<name>A0ABD3Q3X7_9STRA</name>
<evidence type="ECO:0000313" key="2">
    <source>
        <dbReference type="EMBL" id="KAL3794905.1"/>
    </source>
</evidence>